<dbReference type="PANTHER" id="PTHR37984:SF9">
    <property type="entry name" value="INTEGRASE CATALYTIC DOMAIN-CONTAINING PROTEIN"/>
    <property type="match status" value="1"/>
</dbReference>
<dbReference type="Proteomes" id="UP000030764">
    <property type="component" value="Unassembled WGS sequence"/>
</dbReference>
<reference evidence="1 2" key="1">
    <citation type="journal article" date="2014" name="Nat. Genet.">
        <title>Genome and transcriptome of the porcine whipworm Trichuris suis.</title>
        <authorList>
            <person name="Jex A.R."/>
            <person name="Nejsum P."/>
            <person name="Schwarz E.M."/>
            <person name="Hu L."/>
            <person name="Young N.D."/>
            <person name="Hall R.S."/>
            <person name="Korhonen P.K."/>
            <person name="Liao S."/>
            <person name="Thamsborg S."/>
            <person name="Xia J."/>
            <person name="Xu P."/>
            <person name="Wang S."/>
            <person name="Scheerlinck J.P."/>
            <person name="Hofmann A."/>
            <person name="Sternberg P.W."/>
            <person name="Wang J."/>
            <person name="Gasser R.B."/>
        </authorList>
    </citation>
    <scope>NUCLEOTIDE SEQUENCE [LARGE SCALE GENOMIC DNA]</scope>
    <source>
        <strain evidence="1">DCEP-RM93M</strain>
    </source>
</reference>
<dbReference type="AlphaFoldDB" id="A0A085LVQ4"/>
<dbReference type="EMBL" id="KL363279">
    <property type="protein sequence ID" value="KFD49050.1"/>
    <property type="molecule type" value="Genomic_DNA"/>
</dbReference>
<dbReference type="Gene3D" id="3.10.10.10">
    <property type="entry name" value="HIV Type 1 Reverse Transcriptase, subunit A, domain 1"/>
    <property type="match status" value="1"/>
</dbReference>
<dbReference type="Gene3D" id="3.30.70.270">
    <property type="match status" value="1"/>
</dbReference>
<organism evidence="1 2">
    <name type="scientific">Trichuris suis</name>
    <name type="common">pig whipworm</name>
    <dbReference type="NCBI Taxonomy" id="68888"/>
    <lineage>
        <taxon>Eukaryota</taxon>
        <taxon>Metazoa</taxon>
        <taxon>Ecdysozoa</taxon>
        <taxon>Nematoda</taxon>
        <taxon>Enoplea</taxon>
        <taxon>Dorylaimia</taxon>
        <taxon>Trichinellida</taxon>
        <taxon>Trichuridae</taxon>
        <taxon>Trichuris</taxon>
    </lineage>
</organism>
<proteinExistence type="predicted"/>
<name>A0A085LVQ4_9BILA</name>
<accession>A0A085LVQ4</accession>
<sequence>MPRKDTGAVDSPPKGCASRYGIERFQFDKPSTWPDWLEYFNRYLVSARLTMADDDFKINELILCMGPPSNAIFQRCTLTAEEKKTYEKVTKMFSDHFRGARNIVYELARLHRTVQREGEPVDSFINAVFAQAENCDLDNLKMSIKDLLTQSQLIAGMANRKLAAELQMDPSITLEQVVQRLRLDENIASQQAMIHEASHAADAGDKVDFVASEVDAVTLYRKRVGAPDRYRRQRPEAAAQCPNCGYDAHASMHLCPARRKACNLYKKVGHFAKVCKSKRTRAAESVALRRQPTRIGSATRTVKQTCFLDKVATEGKDTTEDGSSSQPWRAELLLSGAAARFKLDSGADVTCIPEGHPLVPAVLCSVTGLKLLGPSNRPLHVLGSFQATLKHKEHHVDEMCYVIRDLGEPLLSRQASVSLQLIQKVCFVTLPDVQRPAVIGSSEIDANSSIGTEAIECACRRDPEFAKVVKKYPTLFKGLGTLKGEYKIQLKPGAEPHAISAPRRVAIHYRGLLRRHLKQMVRDKVIRPVEEPTEWCSGIVVVPKADGKSVRICVDLTALNKSLRRSLFTLPTVEEQLALLTDAKVFSKLDANSGFWQIPLSRDSSLFTYLHTKDKTIGASLSSVINDYRDRPCVRGVINIELFGLGLSKTCGGFILCV</sequence>
<keyword evidence="2" id="KW-1185">Reference proteome</keyword>
<dbReference type="InterPro" id="IPR043128">
    <property type="entry name" value="Rev_trsase/Diguanyl_cyclase"/>
</dbReference>
<dbReference type="InterPro" id="IPR050951">
    <property type="entry name" value="Retrovirus_Pol_polyprotein"/>
</dbReference>
<dbReference type="InterPro" id="IPR043502">
    <property type="entry name" value="DNA/RNA_pol_sf"/>
</dbReference>
<evidence type="ECO:0000313" key="2">
    <source>
        <dbReference type="Proteomes" id="UP000030764"/>
    </source>
</evidence>
<evidence type="ECO:0000313" key="1">
    <source>
        <dbReference type="EMBL" id="KFD49050.1"/>
    </source>
</evidence>
<evidence type="ECO:0008006" key="3">
    <source>
        <dbReference type="Google" id="ProtNLM"/>
    </source>
</evidence>
<dbReference type="PANTHER" id="PTHR37984">
    <property type="entry name" value="PROTEIN CBG26694"/>
    <property type="match status" value="1"/>
</dbReference>
<dbReference type="SUPFAM" id="SSF56672">
    <property type="entry name" value="DNA/RNA polymerases"/>
    <property type="match status" value="1"/>
</dbReference>
<protein>
    <recommendedName>
        <fullName evidence="3">Peptidase A2 domain-containing protein</fullName>
    </recommendedName>
</protein>
<gene>
    <name evidence="1" type="ORF">M513_10098</name>
</gene>